<dbReference type="PANTHER" id="PTHR36917">
    <property type="entry name" value="INTRACELLULAR SEPTATION PROTEIN A-RELATED"/>
    <property type="match status" value="1"/>
</dbReference>
<comment type="caution">
    <text evidence="6">The sequence shown here is derived from an EMBL/GenBank/DDBJ whole genome shotgun (WGS) entry which is preliminary data.</text>
</comment>
<evidence type="ECO:0000256" key="4">
    <source>
        <dbReference type="ARBA" id="ARBA00023136"/>
    </source>
</evidence>
<gene>
    <name evidence="6" type="ORF">J2R62_19000</name>
</gene>
<evidence type="ECO:0000256" key="3">
    <source>
        <dbReference type="ARBA" id="ARBA00022989"/>
    </source>
</evidence>
<dbReference type="PANTHER" id="PTHR36917:SF1">
    <property type="entry name" value="INNER MEMBRANE-SPANNING PROTEIN YCIB"/>
    <property type="match status" value="1"/>
</dbReference>
<organism evidence="6 7">
    <name type="scientific">Plesiomonas shigelloides</name>
    <name type="common">Aeromonas shigelloides</name>
    <dbReference type="NCBI Taxonomy" id="703"/>
    <lineage>
        <taxon>Bacteria</taxon>
        <taxon>Pseudomonadati</taxon>
        <taxon>Pseudomonadota</taxon>
        <taxon>Gammaproteobacteria</taxon>
        <taxon>Enterobacterales</taxon>
        <taxon>Enterobacteriaceae</taxon>
        <taxon>Plesiomonas</taxon>
    </lineage>
</organism>
<keyword evidence="2 5" id="KW-0812">Transmembrane</keyword>
<evidence type="ECO:0000256" key="5">
    <source>
        <dbReference type="SAM" id="Phobius"/>
    </source>
</evidence>
<dbReference type="RefSeq" id="WP_207543016.1">
    <property type="nucleotide sequence ID" value="NZ_JAFNAA010000420.1"/>
</dbReference>
<feature type="transmembrane region" description="Helical" evidence="5">
    <location>
        <begin position="47"/>
        <end position="65"/>
    </location>
</feature>
<keyword evidence="4 5" id="KW-0472">Membrane</keyword>
<proteinExistence type="predicted"/>
<protein>
    <submittedName>
        <fullName evidence="6">Septation protein IspZ</fullName>
    </submittedName>
</protein>
<reference evidence="6" key="1">
    <citation type="submission" date="2021-03" db="EMBL/GenBank/DDBJ databases">
        <title>Plesiomonas shigelloides zfcc0051, isolated from zebrafish feces.</title>
        <authorList>
            <person name="Vanderhoek Z."/>
            <person name="Gaulke C."/>
        </authorList>
    </citation>
    <scope>NUCLEOTIDE SEQUENCE</scope>
    <source>
        <strain evidence="6">Zfcc0051</strain>
    </source>
</reference>
<evidence type="ECO:0000313" key="7">
    <source>
        <dbReference type="Proteomes" id="UP000664658"/>
    </source>
</evidence>
<keyword evidence="1" id="KW-1003">Cell membrane</keyword>
<feature type="transmembrane region" description="Helical" evidence="5">
    <location>
        <begin position="20"/>
        <end position="40"/>
    </location>
</feature>
<feature type="transmembrane region" description="Helical" evidence="5">
    <location>
        <begin position="71"/>
        <end position="92"/>
    </location>
</feature>
<evidence type="ECO:0000313" key="6">
    <source>
        <dbReference type="EMBL" id="MBO1110193.1"/>
    </source>
</evidence>
<feature type="non-terminal residue" evidence="6">
    <location>
        <position position="1"/>
    </location>
</feature>
<dbReference type="InterPro" id="IPR006008">
    <property type="entry name" value="YciB"/>
</dbReference>
<dbReference type="AlphaFoldDB" id="A0A8I1WAA0"/>
<keyword evidence="3 5" id="KW-1133">Transmembrane helix</keyword>
<sequence length="119" mass="13419">LLDFVPLIFFFAVYNHSVIYAATGALIVATAVQIMLTWFVMRKVENMQLITFGLVTVFGGLTMVLHDPVFIKWNVIAIYALFAVALLISQWMSKTTLVQRMFGKEITLPYAISKTLNPT</sequence>
<dbReference type="EMBL" id="JAFNAA010000420">
    <property type="protein sequence ID" value="MBO1110193.1"/>
    <property type="molecule type" value="Genomic_DNA"/>
</dbReference>
<dbReference type="Pfam" id="PF04279">
    <property type="entry name" value="IspA"/>
    <property type="match status" value="1"/>
</dbReference>
<evidence type="ECO:0000256" key="2">
    <source>
        <dbReference type="ARBA" id="ARBA00022692"/>
    </source>
</evidence>
<dbReference type="Proteomes" id="UP000664658">
    <property type="component" value="Unassembled WGS sequence"/>
</dbReference>
<name>A0A8I1WAA0_PLESH</name>
<dbReference type="GO" id="GO:0005886">
    <property type="term" value="C:plasma membrane"/>
    <property type="evidence" value="ECO:0007669"/>
    <property type="project" value="TreeGrafter"/>
</dbReference>
<evidence type="ECO:0000256" key="1">
    <source>
        <dbReference type="ARBA" id="ARBA00022475"/>
    </source>
</evidence>
<accession>A0A8I1WAA0</accession>